<sequence>MQGIAKAVLVTIITSIIIVLLTNMSFFFPWYLTLVSETYYISQEVASENYLKRSSYKDIKDALEDRPIFNKRRNDIKILVAKDEWFYNSAIPDMDRDDYSDLSDYEKPYRQRGKPVYVKVEAVYPLTVTLWGKEYSKDIPMSFQIVTTGLKHYKDLEYYTE</sequence>
<keyword evidence="3" id="KW-1185">Reference proteome</keyword>
<keyword evidence="1" id="KW-0472">Membrane</keyword>
<evidence type="ECO:0000256" key="1">
    <source>
        <dbReference type="SAM" id="Phobius"/>
    </source>
</evidence>
<protein>
    <submittedName>
        <fullName evidence="2">Uncharacterized protein</fullName>
    </submittedName>
</protein>
<dbReference type="Proteomes" id="UP000193834">
    <property type="component" value="Unassembled WGS sequence"/>
</dbReference>
<evidence type="ECO:0000313" key="3">
    <source>
        <dbReference type="Proteomes" id="UP000193834"/>
    </source>
</evidence>
<dbReference type="RefSeq" id="WP_085499108.1">
    <property type="nucleotide sequence ID" value="NZ_FXAZ01000013.1"/>
</dbReference>
<evidence type="ECO:0000313" key="2">
    <source>
        <dbReference type="EMBL" id="SMG59492.1"/>
    </source>
</evidence>
<name>A0A1X7M1X5_9BACL</name>
<keyword evidence="1" id="KW-1133">Transmembrane helix</keyword>
<reference evidence="2 3" key="1">
    <citation type="submission" date="2017-04" db="EMBL/GenBank/DDBJ databases">
        <authorList>
            <person name="Afonso C.L."/>
            <person name="Miller P.J."/>
            <person name="Scott M.A."/>
            <person name="Spackman E."/>
            <person name="Goraichik I."/>
            <person name="Dimitrov K.M."/>
            <person name="Suarez D.L."/>
            <person name="Swayne D.E."/>
        </authorList>
    </citation>
    <scope>NUCLEOTIDE SEQUENCE [LARGE SCALE GENOMIC DNA]</scope>
    <source>
        <strain evidence="2 3">11</strain>
    </source>
</reference>
<keyword evidence="1" id="KW-0812">Transmembrane</keyword>
<dbReference type="EMBL" id="FXAZ01000013">
    <property type="protein sequence ID" value="SMG59492.1"/>
    <property type="molecule type" value="Genomic_DNA"/>
</dbReference>
<dbReference type="STRING" id="1852522.SAMN06295960_4954"/>
<dbReference type="AlphaFoldDB" id="A0A1X7M1X5"/>
<feature type="transmembrane region" description="Helical" evidence="1">
    <location>
        <begin position="7"/>
        <end position="32"/>
    </location>
</feature>
<proteinExistence type="predicted"/>
<organism evidence="2 3">
    <name type="scientific">Paenibacillus aquistagni</name>
    <dbReference type="NCBI Taxonomy" id="1852522"/>
    <lineage>
        <taxon>Bacteria</taxon>
        <taxon>Bacillati</taxon>
        <taxon>Bacillota</taxon>
        <taxon>Bacilli</taxon>
        <taxon>Bacillales</taxon>
        <taxon>Paenibacillaceae</taxon>
        <taxon>Paenibacillus</taxon>
    </lineage>
</organism>
<accession>A0A1X7M1X5</accession>
<gene>
    <name evidence="2" type="ORF">SAMN06295960_4954</name>
</gene>
<dbReference type="OrthoDB" id="2085330at2"/>